<dbReference type="Pfam" id="PF00512">
    <property type="entry name" value="HisKA"/>
    <property type="match status" value="1"/>
</dbReference>
<dbReference type="InterPro" id="IPR003661">
    <property type="entry name" value="HisK_dim/P_dom"/>
</dbReference>
<dbReference type="SMART" id="SM00065">
    <property type="entry name" value="GAF"/>
    <property type="match status" value="1"/>
</dbReference>
<dbReference type="InterPro" id="IPR036890">
    <property type="entry name" value="HATPase_C_sf"/>
</dbReference>
<dbReference type="PANTHER" id="PTHR43102">
    <property type="entry name" value="SLR1143 PROTEIN"/>
    <property type="match status" value="1"/>
</dbReference>
<dbReference type="eggNOG" id="COG2205">
    <property type="taxonomic scope" value="Bacteria"/>
</dbReference>
<dbReference type="InterPro" id="IPR003018">
    <property type="entry name" value="GAF"/>
</dbReference>
<evidence type="ECO:0000256" key="3">
    <source>
        <dbReference type="ARBA" id="ARBA00022553"/>
    </source>
</evidence>
<feature type="domain" description="Histidine kinase" evidence="4">
    <location>
        <begin position="188"/>
        <end position="402"/>
    </location>
</feature>
<sequence length="406" mass="45859">MQSPSFPLNENKRQRALRSYRLLDTPPEIDYDNITQLASYICKTPISLISLLDGERNWFKSTVGVPFTESPRSLSFCGHAIHKPEEVMIVEDARLDKRFYDNPLVEEMKAAIFYLGVPIKSEEGLPLGTLCVFDDKPRRLEDEQITAMKALAKQVESHIKSRKHTIELQNTHRKLEKTNNLLSDFAAVASHDIKLPIASIVTTADILKTKYKSVLDEDGLNRLSLIKECSFTINEYISGMLEMYTSDKGLSDDFELINLKQLLESVQKINMCEDKCQFWLPSETHVLNSNKIALTQIFTNLFTNAVKYNDKNSCIVNVNFSEDASHYKFTVTDNGPGIPEEHLGNIFKLFKTALPKDNTGKKGNGIGLSIVKKLIKKLNGRIYVSSELGKSTTFTFTIGKPTTFSN</sequence>
<dbReference type="InterPro" id="IPR005467">
    <property type="entry name" value="His_kinase_dom"/>
</dbReference>
<protein>
    <recommendedName>
        <fullName evidence="2">histidine kinase</fullName>
        <ecNumber evidence="2">2.7.13.3</ecNumber>
    </recommendedName>
</protein>
<dbReference type="SUPFAM" id="SSF55874">
    <property type="entry name" value="ATPase domain of HSP90 chaperone/DNA topoisomerase II/histidine kinase"/>
    <property type="match status" value="1"/>
</dbReference>
<gene>
    <name evidence="5" type="ordered locus">CA2559_08061</name>
</gene>
<accession>A3UBH0</accession>
<evidence type="ECO:0000313" key="6">
    <source>
        <dbReference type="Proteomes" id="UP000002297"/>
    </source>
</evidence>
<evidence type="ECO:0000313" key="5">
    <source>
        <dbReference type="EMBL" id="EAP85971.1"/>
    </source>
</evidence>
<dbReference type="SUPFAM" id="SSF47384">
    <property type="entry name" value="Homodimeric domain of signal transducing histidine kinase"/>
    <property type="match status" value="1"/>
</dbReference>
<dbReference type="SMART" id="SM00388">
    <property type="entry name" value="HisKA"/>
    <property type="match status" value="1"/>
</dbReference>
<dbReference type="PROSITE" id="PS50109">
    <property type="entry name" value="HIS_KIN"/>
    <property type="match status" value="1"/>
</dbReference>
<dbReference type="CDD" id="cd00075">
    <property type="entry name" value="HATPase"/>
    <property type="match status" value="1"/>
</dbReference>
<dbReference type="RefSeq" id="WP_013187357.1">
    <property type="nucleotide sequence ID" value="NC_014230.1"/>
</dbReference>
<organism evidence="5 6">
    <name type="scientific">Croceibacter atlanticus (strain ATCC BAA-628 / JCM 21780 / CIP 108009 / IAM 15332 / KCTC 12090 / HTCC2559)</name>
    <dbReference type="NCBI Taxonomy" id="216432"/>
    <lineage>
        <taxon>Bacteria</taxon>
        <taxon>Pseudomonadati</taxon>
        <taxon>Bacteroidota</taxon>
        <taxon>Flavobacteriia</taxon>
        <taxon>Flavobacteriales</taxon>
        <taxon>Flavobacteriaceae</taxon>
        <taxon>Croceibacter</taxon>
    </lineage>
</organism>
<dbReference type="KEGG" id="cat:CA2559_08061"/>
<comment type="catalytic activity">
    <reaction evidence="1">
        <text>ATP + protein L-histidine = ADP + protein N-phospho-L-histidine.</text>
        <dbReference type="EC" id="2.7.13.3"/>
    </reaction>
</comment>
<evidence type="ECO:0000256" key="1">
    <source>
        <dbReference type="ARBA" id="ARBA00000085"/>
    </source>
</evidence>
<dbReference type="Gene3D" id="3.30.565.10">
    <property type="entry name" value="Histidine kinase-like ATPase, C-terminal domain"/>
    <property type="match status" value="1"/>
</dbReference>
<dbReference type="SUPFAM" id="SSF55781">
    <property type="entry name" value="GAF domain-like"/>
    <property type="match status" value="1"/>
</dbReference>
<keyword evidence="3" id="KW-0597">Phosphoprotein</keyword>
<dbReference type="Pfam" id="PF01590">
    <property type="entry name" value="GAF"/>
    <property type="match status" value="1"/>
</dbReference>
<dbReference type="InterPro" id="IPR004358">
    <property type="entry name" value="Sig_transdc_His_kin-like_C"/>
</dbReference>
<dbReference type="Gene3D" id="1.10.287.130">
    <property type="match status" value="1"/>
</dbReference>
<dbReference type="OrthoDB" id="9811889at2"/>
<dbReference type="Pfam" id="PF02518">
    <property type="entry name" value="HATPase_c"/>
    <property type="match status" value="1"/>
</dbReference>
<dbReference type="PRINTS" id="PR00344">
    <property type="entry name" value="BCTRLSENSOR"/>
</dbReference>
<dbReference type="PANTHER" id="PTHR43102:SF2">
    <property type="entry name" value="GAF DOMAIN-CONTAINING PROTEIN"/>
    <property type="match status" value="1"/>
</dbReference>
<reference evidence="5 6" key="1">
    <citation type="journal article" date="2010" name="J. Bacteriol.">
        <title>The complete genome sequence of Croceibacter atlanticus HTCC2559T.</title>
        <authorList>
            <person name="Oh H.M."/>
            <person name="Kang I."/>
            <person name="Ferriera S."/>
            <person name="Giovannoni S.J."/>
            <person name="Cho J.C."/>
        </authorList>
    </citation>
    <scope>NUCLEOTIDE SEQUENCE [LARGE SCALE GENOMIC DNA]</scope>
    <source>
        <strain evidence="6">ATCC BAA-628 / HTCC2559 / KCTC 12090</strain>
    </source>
</reference>
<keyword evidence="6" id="KW-1185">Reference proteome</keyword>
<dbReference type="EC" id="2.7.13.3" evidence="2"/>
<dbReference type="GO" id="GO:0000155">
    <property type="term" value="F:phosphorelay sensor kinase activity"/>
    <property type="evidence" value="ECO:0007669"/>
    <property type="project" value="InterPro"/>
</dbReference>
<dbReference type="InterPro" id="IPR003594">
    <property type="entry name" value="HATPase_dom"/>
</dbReference>
<evidence type="ECO:0000259" key="4">
    <source>
        <dbReference type="PROSITE" id="PS50109"/>
    </source>
</evidence>
<proteinExistence type="predicted"/>
<dbReference type="EMBL" id="CP002046">
    <property type="protein sequence ID" value="EAP85971.1"/>
    <property type="molecule type" value="Genomic_DNA"/>
</dbReference>
<dbReference type="STRING" id="216432.CA2559_08061"/>
<name>A3UBH0_CROAH</name>
<dbReference type="Gene3D" id="3.30.450.40">
    <property type="match status" value="1"/>
</dbReference>
<dbReference type="Proteomes" id="UP000002297">
    <property type="component" value="Chromosome"/>
</dbReference>
<dbReference type="GeneID" id="89453366"/>
<evidence type="ECO:0000256" key="2">
    <source>
        <dbReference type="ARBA" id="ARBA00012438"/>
    </source>
</evidence>
<dbReference type="InterPro" id="IPR029016">
    <property type="entry name" value="GAF-like_dom_sf"/>
</dbReference>
<dbReference type="InterPro" id="IPR036097">
    <property type="entry name" value="HisK_dim/P_sf"/>
</dbReference>
<dbReference type="HOGENOM" id="CLU_000445_114_44_10"/>
<dbReference type="SMART" id="SM00387">
    <property type="entry name" value="HATPase_c"/>
    <property type="match status" value="1"/>
</dbReference>
<dbReference type="CDD" id="cd00082">
    <property type="entry name" value="HisKA"/>
    <property type="match status" value="1"/>
</dbReference>
<dbReference type="AlphaFoldDB" id="A3UBH0"/>